<dbReference type="Proteomes" id="UP000184111">
    <property type="component" value="Unassembled WGS sequence"/>
</dbReference>
<dbReference type="Pfam" id="PF04542">
    <property type="entry name" value="Sigma70_r2"/>
    <property type="match status" value="1"/>
</dbReference>
<dbReference type="Gene3D" id="1.10.1740.10">
    <property type="match status" value="1"/>
</dbReference>
<dbReference type="Pfam" id="PF12680">
    <property type="entry name" value="SnoaL_2"/>
    <property type="match status" value="1"/>
</dbReference>
<keyword evidence="4 6" id="KW-0731">Sigma factor</keyword>
<keyword evidence="12" id="KW-1185">Reference proteome</keyword>
<dbReference type="Pfam" id="PF08281">
    <property type="entry name" value="Sigma70_r4_2"/>
    <property type="match status" value="1"/>
</dbReference>
<dbReference type="SUPFAM" id="SSF88659">
    <property type="entry name" value="Sigma3 and sigma4 domains of RNA polymerase sigma factors"/>
    <property type="match status" value="1"/>
</dbReference>
<evidence type="ECO:0000313" key="11">
    <source>
        <dbReference type="EMBL" id="SHN13415.1"/>
    </source>
</evidence>
<comment type="subunit">
    <text evidence="2">Interacts transiently with the RNA polymerase catalytic core formed by RpoA, RpoB, RpoC and RpoZ (2 alpha, 1 beta, 1 beta' and 1 omega subunit) to form the RNA polymerase holoenzyme that can initiate transcription.</text>
</comment>
<dbReference type="InterPro" id="IPR037401">
    <property type="entry name" value="SnoaL-like"/>
</dbReference>
<dbReference type="PANTHER" id="PTHR30173">
    <property type="entry name" value="SIGMA 19 FACTOR"/>
    <property type="match status" value="1"/>
</dbReference>
<dbReference type="NCBIfam" id="NF006089">
    <property type="entry name" value="PRK08241.1"/>
    <property type="match status" value="1"/>
</dbReference>
<comment type="similarity">
    <text evidence="1 6">Belongs to the sigma-70 factor family. ECF subfamily.</text>
</comment>
<proteinExistence type="inferred from homology"/>
<reference evidence="11 12" key="1">
    <citation type="submission" date="2016-11" db="EMBL/GenBank/DDBJ databases">
        <authorList>
            <person name="Jaros S."/>
            <person name="Januszkiewicz K."/>
            <person name="Wedrychowicz H."/>
        </authorList>
    </citation>
    <scope>NUCLEOTIDE SEQUENCE [LARGE SCALE GENOMIC DNA]</scope>
    <source>
        <strain evidence="11 12">CGMCC 4.2025</strain>
    </source>
</reference>
<evidence type="ECO:0000259" key="8">
    <source>
        <dbReference type="Pfam" id="PF04542"/>
    </source>
</evidence>
<keyword evidence="5 6" id="KW-0804">Transcription</keyword>
<evidence type="ECO:0000259" key="10">
    <source>
        <dbReference type="Pfam" id="PF12680"/>
    </source>
</evidence>
<dbReference type="OrthoDB" id="6689546at2"/>
<feature type="region of interest" description="Disordered" evidence="7">
    <location>
        <begin position="88"/>
        <end position="107"/>
    </location>
</feature>
<accession>A0A1M7PAU7</accession>
<name>A0A1M7PAU7_9ACTN</name>
<keyword evidence="6" id="KW-0238">DNA-binding</keyword>
<dbReference type="InterPro" id="IPR013325">
    <property type="entry name" value="RNA_pol_sigma_r2"/>
</dbReference>
<feature type="domain" description="RNA polymerase sigma factor 70 region 4 type 2" evidence="9">
    <location>
        <begin position="148"/>
        <end position="199"/>
    </location>
</feature>
<keyword evidence="3 6" id="KW-0805">Transcription regulation</keyword>
<dbReference type="NCBIfam" id="TIGR02937">
    <property type="entry name" value="sigma70-ECF"/>
    <property type="match status" value="1"/>
</dbReference>
<dbReference type="AlphaFoldDB" id="A0A1M7PAU7"/>
<evidence type="ECO:0000259" key="9">
    <source>
        <dbReference type="Pfam" id="PF08281"/>
    </source>
</evidence>
<dbReference type="GO" id="GO:0006950">
    <property type="term" value="P:response to stress"/>
    <property type="evidence" value="ECO:0007669"/>
    <property type="project" value="UniProtKB-ARBA"/>
</dbReference>
<evidence type="ECO:0000256" key="1">
    <source>
        <dbReference type="ARBA" id="ARBA00010641"/>
    </source>
</evidence>
<dbReference type="Gene3D" id="3.10.450.50">
    <property type="match status" value="1"/>
</dbReference>
<organism evidence="11 12">
    <name type="scientific">Actinacidiphila paucisporea</name>
    <dbReference type="NCBI Taxonomy" id="310782"/>
    <lineage>
        <taxon>Bacteria</taxon>
        <taxon>Bacillati</taxon>
        <taxon>Actinomycetota</taxon>
        <taxon>Actinomycetes</taxon>
        <taxon>Kitasatosporales</taxon>
        <taxon>Streptomycetaceae</taxon>
        <taxon>Actinacidiphila</taxon>
    </lineage>
</organism>
<dbReference type="PANTHER" id="PTHR30173:SF36">
    <property type="entry name" value="ECF RNA POLYMERASE SIGMA FACTOR SIGJ"/>
    <property type="match status" value="1"/>
</dbReference>
<dbReference type="InterPro" id="IPR013249">
    <property type="entry name" value="RNA_pol_sigma70_r4_t2"/>
</dbReference>
<dbReference type="GO" id="GO:0003677">
    <property type="term" value="F:DNA binding"/>
    <property type="evidence" value="ECO:0007669"/>
    <property type="project" value="UniProtKB-KW"/>
</dbReference>
<dbReference type="SUPFAM" id="SSF88946">
    <property type="entry name" value="Sigma2 domain of RNA polymerase sigma factors"/>
    <property type="match status" value="1"/>
</dbReference>
<dbReference type="InterPro" id="IPR014305">
    <property type="entry name" value="RNA_pol_sigma-G_actinobac"/>
</dbReference>
<dbReference type="InterPro" id="IPR013324">
    <property type="entry name" value="RNA_pol_sigma_r3/r4-like"/>
</dbReference>
<sequence length="341" mass="37719">MADAADVLELARAGDGDAFRRLTEPYRRELQLHCYRILGSLQDAEDVLQETLLAAWRGLDGFEGRASVRTWLYRIATNCCLNALRAGDRRRQREGTRSPLEVPLPEPTRHRAGPSWWEPYPDTLLADLPDRAPGPEARYETREAVSLAFLTGLQQLPPRQRAVLVLRDVMGFRAAEVAGMLDTTENAVTNALKRARAALAAELPGPDRERAPLPGSARERRVVEAFARAFEAGDVDAILALLTDDVWLTMPPLDMEYQGHAAVGHFLRSVVLSAGRSYVLLPVRANGQPAFGFYRRDRGSAIVHAHGVLLLTLSGDRVAAITRFVDNGLLPQFGLSRSLRE</sequence>
<dbReference type="STRING" id="310782.SAMN05216499_1223"/>
<dbReference type="InterPro" id="IPR000838">
    <property type="entry name" value="RNA_pol_sigma70_ECF_CS"/>
</dbReference>
<dbReference type="InterPro" id="IPR014284">
    <property type="entry name" value="RNA_pol_sigma-70_dom"/>
</dbReference>
<dbReference type="InterPro" id="IPR052704">
    <property type="entry name" value="ECF_Sigma-70_Domain"/>
</dbReference>
<dbReference type="InterPro" id="IPR032710">
    <property type="entry name" value="NTF2-like_dom_sf"/>
</dbReference>
<dbReference type="GO" id="GO:0016987">
    <property type="term" value="F:sigma factor activity"/>
    <property type="evidence" value="ECO:0007669"/>
    <property type="project" value="UniProtKB-KW"/>
</dbReference>
<protein>
    <recommendedName>
        <fullName evidence="6">RNA polymerase sigma factor</fullName>
    </recommendedName>
</protein>
<feature type="domain" description="SnoaL-like" evidence="10">
    <location>
        <begin position="223"/>
        <end position="319"/>
    </location>
</feature>
<dbReference type="RefSeq" id="WP_073501508.1">
    <property type="nucleotide sequence ID" value="NZ_FRBI01000022.1"/>
</dbReference>
<dbReference type="EMBL" id="FRBI01000022">
    <property type="protein sequence ID" value="SHN13415.1"/>
    <property type="molecule type" value="Genomic_DNA"/>
</dbReference>
<dbReference type="InterPro" id="IPR036388">
    <property type="entry name" value="WH-like_DNA-bd_sf"/>
</dbReference>
<evidence type="ECO:0000256" key="2">
    <source>
        <dbReference type="ARBA" id="ARBA00011344"/>
    </source>
</evidence>
<dbReference type="PROSITE" id="PS01063">
    <property type="entry name" value="SIGMA70_ECF"/>
    <property type="match status" value="1"/>
</dbReference>
<dbReference type="SUPFAM" id="SSF54427">
    <property type="entry name" value="NTF2-like"/>
    <property type="match status" value="1"/>
</dbReference>
<evidence type="ECO:0000256" key="5">
    <source>
        <dbReference type="ARBA" id="ARBA00023163"/>
    </source>
</evidence>
<dbReference type="GO" id="GO:0006352">
    <property type="term" value="P:DNA-templated transcription initiation"/>
    <property type="evidence" value="ECO:0007669"/>
    <property type="project" value="InterPro"/>
</dbReference>
<evidence type="ECO:0000256" key="6">
    <source>
        <dbReference type="RuleBase" id="RU000716"/>
    </source>
</evidence>
<evidence type="ECO:0000256" key="3">
    <source>
        <dbReference type="ARBA" id="ARBA00023015"/>
    </source>
</evidence>
<evidence type="ECO:0000313" key="12">
    <source>
        <dbReference type="Proteomes" id="UP000184111"/>
    </source>
</evidence>
<dbReference type="Gene3D" id="1.10.10.10">
    <property type="entry name" value="Winged helix-like DNA-binding domain superfamily/Winged helix DNA-binding domain"/>
    <property type="match status" value="1"/>
</dbReference>
<evidence type="ECO:0000256" key="7">
    <source>
        <dbReference type="SAM" id="MobiDB-lite"/>
    </source>
</evidence>
<feature type="domain" description="RNA polymerase sigma-70 region 2" evidence="8">
    <location>
        <begin position="24"/>
        <end position="89"/>
    </location>
</feature>
<dbReference type="InterPro" id="IPR007627">
    <property type="entry name" value="RNA_pol_sigma70_r2"/>
</dbReference>
<evidence type="ECO:0000256" key="4">
    <source>
        <dbReference type="ARBA" id="ARBA00023082"/>
    </source>
</evidence>
<dbReference type="NCBIfam" id="TIGR02960">
    <property type="entry name" value="SigX5"/>
    <property type="match status" value="1"/>
</dbReference>
<gene>
    <name evidence="11" type="ORF">SAMN05216499_1223</name>
</gene>